<proteinExistence type="predicted"/>
<organism evidence="2">
    <name type="scientific">viral metagenome</name>
    <dbReference type="NCBI Taxonomy" id="1070528"/>
    <lineage>
        <taxon>unclassified sequences</taxon>
        <taxon>metagenomes</taxon>
        <taxon>organismal metagenomes</taxon>
    </lineage>
</organism>
<name>A0A6C0ENW1_9ZZZZ</name>
<feature type="region of interest" description="Disordered" evidence="1">
    <location>
        <begin position="1"/>
        <end position="21"/>
    </location>
</feature>
<feature type="compositionally biased region" description="Basic residues" evidence="1">
    <location>
        <begin position="1"/>
        <end position="16"/>
    </location>
</feature>
<accession>A0A6C0ENW1</accession>
<evidence type="ECO:0000313" key="2">
    <source>
        <dbReference type="EMBL" id="QHT30351.1"/>
    </source>
</evidence>
<feature type="compositionally biased region" description="Basic residues" evidence="1">
    <location>
        <begin position="45"/>
        <end position="78"/>
    </location>
</feature>
<reference evidence="2" key="1">
    <citation type="journal article" date="2020" name="Nature">
        <title>Giant virus diversity and host interactions through global metagenomics.</title>
        <authorList>
            <person name="Schulz F."/>
            <person name="Roux S."/>
            <person name="Paez-Espino D."/>
            <person name="Jungbluth S."/>
            <person name="Walsh D.A."/>
            <person name="Denef V.J."/>
            <person name="McMahon K.D."/>
            <person name="Konstantinidis K.T."/>
            <person name="Eloe-Fadrosh E.A."/>
            <person name="Kyrpides N.C."/>
            <person name="Woyke T."/>
        </authorList>
    </citation>
    <scope>NUCLEOTIDE SEQUENCE</scope>
    <source>
        <strain evidence="2">GVMAG-M-3300009149-34</strain>
    </source>
</reference>
<feature type="region of interest" description="Disordered" evidence="1">
    <location>
        <begin position="42"/>
        <end position="78"/>
    </location>
</feature>
<protein>
    <submittedName>
        <fullName evidence="2">Uncharacterized protein</fullName>
    </submittedName>
</protein>
<sequence>MGKRTRKGGITKKSRKGGNVIGGLLGAIKKALPSYLLYQAVKMQQNKKRGFSKTRRGRRKGSRKGSKKVRRGGTRKRR</sequence>
<dbReference type="EMBL" id="MN738896">
    <property type="protein sequence ID" value="QHT30351.1"/>
    <property type="molecule type" value="Genomic_DNA"/>
</dbReference>
<evidence type="ECO:0000256" key="1">
    <source>
        <dbReference type="SAM" id="MobiDB-lite"/>
    </source>
</evidence>
<dbReference type="AlphaFoldDB" id="A0A6C0ENW1"/>